<keyword evidence="1" id="KW-0689">Ribosomal protein</keyword>
<dbReference type="InterPro" id="IPR001921">
    <property type="entry name" value="Ribosomal_eL8_euk"/>
</dbReference>
<comment type="caution">
    <text evidence="2">The sequence shown here is derived from an EMBL/GenBank/DDBJ whole genome shotgun (WGS) entry which is preliminary data.</text>
</comment>
<organism evidence="2 3">
    <name type="scientific">Myodes glareolus</name>
    <name type="common">Bank vole</name>
    <name type="synonym">Clethrionomys glareolus</name>
    <dbReference type="NCBI Taxonomy" id="447135"/>
    <lineage>
        <taxon>Eukaryota</taxon>
        <taxon>Metazoa</taxon>
        <taxon>Chordata</taxon>
        <taxon>Craniata</taxon>
        <taxon>Vertebrata</taxon>
        <taxon>Euteleostomi</taxon>
        <taxon>Mammalia</taxon>
        <taxon>Eutheria</taxon>
        <taxon>Euarchontoglires</taxon>
        <taxon>Glires</taxon>
        <taxon>Rodentia</taxon>
        <taxon>Myomorpha</taxon>
        <taxon>Muroidea</taxon>
        <taxon>Cricetidae</taxon>
        <taxon>Arvicolinae</taxon>
        <taxon>Myodes</taxon>
    </lineage>
</organism>
<sequence>MGVPYYIIKGKAWLGRLVHRKTCSTASFPEANSEDKGALAMLVKAIGTNYNNRYDEICHRWGGSVLGPNSVA</sequence>
<proteinExistence type="inferred from homology"/>
<comment type="function">
    <text evidence="1">Component of the ribosome.</text>
</comment>
<dbReference type="SUPFAM" id="SSF55315">
    <property type="entry name" value="L30e-like"/>
    <property type="match status" value="1"/>
</dbReference>
<reference evidence="2 3" key="1">
    <citation type="journal article" date="2023" name="bioRxiv">
        <title>Conserved and derived expression patterns and positive selection on dental genes reveal complex evolutionary context of ever-growing rodent molars.</title>
        <authorList>
            <person name="Calamari Z.T."/>
            <person name="Song A."/>
            <person name="Cohen E."/>
            <person name="Akter M."/>
            <person name="Roy R.D."/>
            <person name="Hallikas O."/>
            <person name="Christensen M.M."/>
            <person name="Li P."/>
            <person name="Marangoni P."/>
            <person name="Jernvall J."/>
            <person name="Klein O.D."/>
        </authorList>
    </citation>
    <scope>NUCLEOTIDE SEQUENCE [LARGE SCALE GENOMIC DNA]</scope>
    <source>
        <strain evidence="2">V071</strain>
    </source>
</reference>
<name>A0AAW0JU34_MYOGA</name>
<comment type="similarity">
    <text evidence="1">Belongs to the eukaryotic ribosomal protein eL8 family.</text>
</comment>
<dbReference type="Proteomes" id="UP001488838">
    <property type="component" value="Unassembled WGS sequence"/>
</dbReference>
<dbReference type="GO" id="GO:0003723">
    <property type="term" value="F:RNA binding"/>
    <property type="evidence" value="ECO:0007669"/>
    <property type="project" value="UniProtKB-UniRule"/>
</dbReference>
<evidence type="ECO:0000313" key="3">
    <source>
        <dbReference type="Proteomes" id="UP001488838"/>
    </source>
</evidence>
<dbReference type="PRINTS" id="PR00882">
    <property type="entry name" value="RIBOSOMALL7A"/>
</dbReference>
<dbReference type="AlphaFoldDB" id="A0AAW0JU34"/>
<protein>
    <recommendedName>
        <fullName evidence="1">60S ribosomal protein L7a</fullName>
    </recommendedName>
</protein>
<keyword evidence="3" id="KW-1185">Reference proteome</keyword>
<accession>A0AAW0JU34</accession>
<dbReference type="Gene3D" id="3.30.1330.30">
    <property type="match status" value="1"/>
</dbReference>
<dbReference type="EMBL" id="JBBHLL010000019">
    <property type="protein sequence ID" value="KAK7829928.1"/>
    <property type="molecule type" value="Genomic_DNA"/>
</dbReference>
<gene>
    <name evidence="2" type="ORF">U0070_003383</name>
</gene>
<evidence type="ECO:0000313" key="2">
    <source>
        <dbReference type="EMBL" id="KAK7829928.1"/>
    </source>
</evidence>
<evidence type="ECO:0000256" key="1">
    <source>
        <dbReference type="RuleBase" id="RU367042"/>
    </source>
</evidence>
<keyword evidence="1" id="KW-0687">Ribonucleoprotein</keyword>
<dbReference type="GO" id="GO:0022625">
    <property type="term" value="C:cytosolic large ribosomal subunit"/>
    <property type="evidence" value="ECO:0007669"/>
    <property type="project" value="UniProtKB-UniRule"/>
</dbReference>
<dbReference type="InterPro" id="IPR029064">
    <property type="entry name" value="Ribosomal_eL30-like_sf"/>
</dbReference>